<sequence>MFYKIAKTLSKVTIILGFVLMVGGGSEKSQELFYLYEALGIVTFAAGAFALECFRYQEYQYRKRKIKEAKEHARREAA</sequence>
<accession>A0A3R6DX41</accession>
<evidence type="ECO:0000313" key="3">
    <source>
        <dbReference type="Proteomes" id="UP000286595"/>
    </source>
</evidence>
<dbReference type="AlphaFoldDB" id="A0A3R6DX41"/>
<evidence type="ECO:0000313" key="2">
    <source>
        <dbReference type="EMBL" id="RHG57745.1"/>
    </source>
</evidence>
<keyword evidence="1" id="KW-0472">Membrane</keyword>
<gene>
    <name evidence="2" type="ORF">DW252_14520</name>
</gene>
<keyword evidence="1" id="KW-0812">Transmembrane</keyword>
<evidence type="ECO:0000256" key="1">
    <source>
        <dbReference type="SAM" id="Phobius"/>
    </source>
</evidence>
<protein>
    <submittedName>
        <fullName evidence="2">Uncharacterized protein</fullName>
    </submittedName>
</protein>
<name>A0A3R6DX41_9FIRM</name>
<dbReference type="Proteomes" id="UP000286595">
    <property type="component" value="Unassembled WGS sequence"/>
</dbReference>
<comment type="caution">
    <text evidence="2">The sequence shown here is derived from an EMBL/GenBank/DDBJ whole genome shotgun (WGS) entry which is preliminary data.</text>
</comment>
<dbReference type="EMBL" id="QRIM01000020">
    <property type="protein sequence ID" value="RHG57745.1"/>
    <property type="molecule type" value="Genomic_DNA"/>
</dbReference>
<organism evidence="2 3">
    <name type="scientific">Coprococcus comes</name>
    <dbReference type="NCBI Taxonomy" id="410072"/>
    <lineage>
        <taxon>Bacteria</taxon>
        <taxon>Bacillati</taxon>
        <taxon>Bacillota</taxon>
        <taxon>Clostridia</taxon>
        <taxon>Lachnospirales</taxon>
        <taxon>Lachnospiraceae</taxon>
        <taxon>Coprococcus</taxon>
    </lineage>
</organism>
<reference evidence="2 3" key="1">
    <citation type="submission" date="2018-08" db="EMBL/GenBank/DDBJ databases">
        <title>A genome reference for cultivated species of the human gut microbiota.</title>
        <authorList>
            <person name="Zou Y."/>
            <person name="Xue W."/>
            <person name="Luo G."/>
        </authorList>
    </citation>
    <scope>NUCLEOTIDE SEQUENCE [LARGE SCALE GENOMIC DNA]</scope>
    <source>
        <strain evidence="2 3">AM22-12LB</strain>
    </source>
</reference>
<proteinExistence type="predicted"/>
<feature type="transmembrane region" description="Helical" evidence="1">
    <location>
        <begin position="34"/>
        <end position="54"/>
    </location>
</feature>
<keyword evidence="1" id="KW-1133">Transmembrane helix</keyword>
<dbReference type="RefSeq" id="WP_118219282.1">
    <property type="nucleotide sequence ID" value="NZ_QRIM01000020.1"/>
</dbReference>